<dbReference type="InterPro" id="IPR050155">
    <property type="entry name" value="HAD-like_hydrolase_sf"/>
</dbReference>
<dbReference type="Gene3D" id="1.10.150.240">
    <property type="entry name" value="Putative phosphatase, domain 2"/>
    <property type="match status" value="1"/>
</dbReference>
<dbReference type="Pfam" id="PF13419">
    <property type="entry name" value="HAD_2"/>
    <property type="match status" value="1"/>
</dbReference>
<dbReference type="GO" id="GO:0006281">
    <property type="term" value="P:DNA repair"/>
    <property type="evidence" value="ECO:0007669"/>
    <property type="project" value="TreeGrafter"/>
</dbReference>
<dbReference type="InterPro" id="IPR006439">
    <property type="entry name" value="HAD-SF_hydro_IA"/>
</dbReference>
<dbReference type="SUPFAM" id="SSF56784">
    <property type="entry name" value="HAD-like"/>
    <property type="match status" value="1"/>
</dbReference>
<dbReference type="GO" id="GO:0005829">
    <property type="term" value="C:cytosol"/>
    <property type="evidence" value="ECO:0007669"/>
    <property type="project" value="TreeGrafter"/>
</dbReference>
<sequence>MIDLIILDFDGVILESVSAKTKAFSKLFSGEKPEDLRKIIDYHLKNGGMPRFDKFRHIYTEILDKELTEEKMKELSESFEKIVKNEVINSPFVSGAEEFLSGITGKIPLYVVSATPQDEIREIVKEKGINRYFRGVFGSPETKASHIRKILEDTGAKPENTVFIGDAKNDWKAAVDNRIRFIGRVCDKIPDTITGLPDVEKIVEDMKDFEMYIKAYML</sequence>
<protein>
    <submittedName>
        <fullName evidence="2">HAD-IA family hydrolase</fullName>
    </submittedName>
</protein>
<dbReference type="EMBL" id="CP096115">
    <property type="protein sequence ID" value="UUX93775.1"/>
    <property type="molecule type" value="Genomic_DNA"/>
</dbReference>
<accession>A0A9E7PPQ6</accession>
<keyword evidence="3" id="KW-1185">Reference proteome</keyword>
<name>A0A9E7PPQ6_9EURY</name>
<dbReference type="AlphaFoldDB" id="A0A9E7PPQ6"/>
<dbReference type="InterPro" id="IPR023214">
    <property type="entry name" value="HAD_sf"/>
</dbReference>
<gene>
    <name evidence="2" type="ORF">L6E24_06590</name>
</gene>
<dbReference type="PANTHER" id="PTHR43434">
    <property type="entry name" value="PHOSPHOGLYCOLATE PHOSPHATASE"/>
    <property type="match status" value="1"/>
</dbReference>
<dbReference type="SFLD" id="SFLDG01129">
    <property type="entry name" value="C1.5:_HAD__Beta-PGM__Phosphata"/>
    <property type="match status" value="1"/>
</dbReference>
<dbReference type="InterPro" id="IPR041492">
    <property type="entry name" value="HAD_2"/>
</dbReference>
<dbReference type="Gene3D" id="3.40.50.1000">
    <property type="entry name" value="HAD superfamily/HAD-like"/>
    <property type="match status" value="1"/>
</dbReference>
<evidence type="ECO:0000256" key="1">
    <source>
        <dbReference type="ARBA" id="ARBA00007958"/>
    </source>
</evidence>
<keyword evidence="2" id="KW-0378">Hydrolase</keyword>
<organism evidence="2 3">
    <name type="scientific">Methanoplanus endosymbiosus</name>
    <dbReference type="NCBI Taxonomy" id="33865"/>
    <lineage>
        <taxon>Archaea</taxon>
        <taxon>Methanobacteriati</taxon>
        <taxon>Methanobacteriota</taxon>
        <taxon>Stenosarchaea group</taxon>
        <taxon>Methanomicrobia</taxon>
        <taxon>Methanomicrobiales</taxon>
        <taxon>Methanomicrobiaceae</taxon>
        <taxon>Methanoplanus</taxon>
    </lineage>
</organism>
<evidence type="ECO:0000313" key="3">
    <source>
        <dbReference type="Proteomes" id="UP001060368"/>
    </source>
</evidence>
<dbReference type="GeneID" id="74307351"/>
<dbReference type="InterPro" id="IPR036412">
    <property type="entry name" value="HAD-like_sf"/>
</dbReference>
<dbReference type="RefSeq" id="WP_257743911.1">
    <property type="nucleotide sequence ID" value="NZ_CP096115.1"/>
</dbReference>
<dbReference type="InterPro" id="IPR023198">
    <property type="entry name" value="PGP-like_dom2"/>
</dbReference>
<dbReference type="KEGG" id="mend:L6E24_06590"/>
<dbReference type="Proteomes" id="UP001060368">
    <property type="component" value="Chromosome"/>
</dbReference>
<dbReference type="SFLD" id="SFLDS00003">
    <property type="entry name" value="Haloacid_Dehalogenase"/>
    <property type="match status" value="1"/>
</dbReference>
<comment type="similarity">
    <text evidence="1">Belongs to the HAD-like hydrolase superfamily.</text>
</comment>
<reference evidence="2" key="1">
    <citation type="submission" date="2022-04" db="EMBL/GenBank/DDBJ databases">
        <title>Complete genome of Methanoplanus endosymbiosus DSM 3599.</title>
        <authorList>
            <person name="Chen S.-C."/>
            <person name="You Y.-T."/>
            <person name="Zhou Y.-Z."/>
            <person name="Lai M.-C."/>
        </authorList>
    </citation>
    <scope>NUCLEOTIDE SEQUENCE</scope>
    <source>
        <strain evidence="2">DSM 3599</strain>
    </source>
</reference>
<evidence type="ECO:0000313" key="2">
    <source>
        <dbReference type="EMBL" id="UUX93775.1"/>
    </source>
</evidence>
<proteinExistence type="inferred from homology"/>
<dbReference type="PANTHER" id="PTHR43434:SF1">
    <property type="entry name" value="PHOSPHOGLYCOLATE PHOSPHATASE"/>
    <property type="match status" value="1"/>
</dbReference>
<dbReference type="GO" id="GO:0008967">
    <property type="term" value="F:phosphoglycolate phosphatase activity"/>
    <property type="evidence" value="ECO:0007669"/>
    <property type="project" value="TreeGrafter"/>
</dbReference>
<dbReference type="NCBIfam" id="TIGR01549">
    <property type="entry name" value="HAD-SF-IA-v1"/>
    <property type="match status" value="1"/>
</dbReference>